<dbReference type="EMBL" id="GL376604">
    <property type="status" value="NOT_ANNOTATED_CDS"/>
    <property type="molecule type" value="Genomic_DNA"/>
</dbReference>
<dbReference type="AlphaFoldDB" id="K3WNG1"/>
<dbReference type="Proteomes" id="UP000019132">
    <property type="component" value="Unassembled WGS sequence"/>
</dbReference>
<evidence type="ECO:0000313" key="2">
    <source>
        <dbReference type="Proteomes" id="UP000019132"/>
    </source>
</evidence>
<name>K3WNG1_GLOUD</name>
<dbReference type="eggNOG" id="ENOG502RUV9">
    <property type="taxonomic scope" value="Eukaryota"/>
</dbReference>
<dbReference type="InParanoid" id="K3WNG1"/>
<dbReference type="HOGENOM" id="CLU_643249_0_0_1"/>
<proteinExistence type="predicted"/>
<dbReference type="STRING" id="431595.K3WNG1"/>
<organism evidence="1 2">
    <name type="scientific">Globisporangium ultimum (strain ATCC 200006 / CBS 805.95 / DAOM BR144)</name>
    <name type="common">Pythium ultimum</name>
    <dbReference type="NCBI Taxonomy" id="431595"/>
    <lineage>
        <taxon>Eukaryota</taxon>
        <taxon>Sar</taxon>
        <taxon>Stramenopiles</taxon>
        <taxon>Oomycota</taxon>
        <taxon>Peronosporomycetes</taxon>
        <taxon>Pythiales</taxon>
        <taxon>Pythiaceae</taxon>
        <taxon>Globisporangium</taxon>
    </lineage>
</organism>
<reference evidence="1" key="3">
    <citation type="submission" date="2015-02" db="UniProtKB">
        <authorList>
            <consortium name="EnsemblProtists"/>
        </authorList>
    </citation>
    <scope>IDENTIFICATION</scope>
    <source>
        <strain evidence="1">DAOM BR144</strain>
    </source>
</reference>
<dbReference type="VEuPathDB" id="FungiDB:PYU1_G006491"/>
<protein>
    <submittedName>
        <fullName evidence="1">Uncharacterized protein</fullName>
    </submittedName>
</protein>
<keyword evidence="2" id="KW-1185">Reference proteome</keyword>
<reference evidence="2" key="1">
    <citation type="journal article" date="2010" name="Genome Biol.">
        <title>Genome sequence of the necrotrophic plant pathogen Pythium ultimum reveals original pathogenicity mechanisms and effector repertoire.</title>
        <authorList>
            <person name="Levesque C.A."/>
            <person name="Brouwer H."/>
            <person name="Cano L."/>
            <person name="Hamilton J.P."/>
            <person name="Holt C."/>
            <person name="Huitema E."/>
            <person name="Raffaele S."/>
            <person name="Robideau G.P."/>
            <person name="Thines M."/>
            <person name="Win J."/>
            <person name="Zerillo M.M."/>
            <person name="Beakes G.W."/>
            <person name="Boore J.L."/>
            <person name="Busam D."/>
            <person name="Dumas B."/>
            <person name="Ferriera S."/>
            <person name="Fuerstenberg S.I."/>
            <person name="Gachon C.M."/>
            <person name="Gaulin E."/>
            <person name="Govers F."/>
            <person name="Grenville-Briggs L."/>
            <person name="Horner N."/>
            <person name="Hostetler J."/>
            <person name="Jiang R.H."/>
            <person name="Johnson J."/>
            <person name="Krajaejun T."/>
            <person name="Lin H."/>
            <person name="Meijer H.J."/>
            <person name="Moore B."/>
            <person name="Morris P."/>
            <person name="Phuntmart V."/>
            <person name="Puiu D."/>
            <person name="Shetty J."/>
            <person name="Stajich J.E."/>
            <person name="Tripathy S."/>
            <person name="Wawra S."/>
            <person name="van West P."/>
            <person name="Whitty B.R."/>
            <person name="Coutinho P.M."/>
            <person name="Henrissat B."/>
            <person name="Martin F."/>
            <person name="Thomas P.D."/>
            <person name="Tyler B.M."/>
            <person name="De Vries R.P."/>
            <person name="Kamoun S."/>
            <person name="Yandell M."/>
            <person name="Tisserat N."/>
            <person name="Buell C.R."/>
        </authorList>
    </citation>
    <scope>NUCLEOTIDE SEQUENCE</scope>
    <source>
        <strain evidence="2">DAOM:BR144</strain>
    </source>
</reference>
<accession>K3WNG1</accession>
<evidence type="ECO:0000313" key="1">
    <source>
        <dbReference type="EnsemblProtists" id="PYU1_T006503"/>
    </source>
</evidence>
<dbReference type="EnsemblProtists" id="PYU1_T006503">
    <property type="protein sequence ID" value="PYU1_T006503"/>
    <property type="gene ID" value="PYU1_G006491"/>
</dbReference>
<reference evidence="2" key="2">
    <citation type="submission" date="2010-04" db="EMBL/GenBank/DDBJ databases">
        <authorList>
            <person name="Buell R."/>
            <person name="Hamilton J."/>
            <person name="Hostetler J."/>
        </authorList>
    </citation>
    <scope>NUCLEOTIDE SEQUENCE [LARGE SCALE GENOMIC DNA]</scope>
    <source>
        <strain evidence="2">DAOM:BR144</strain>
    </source>
</reference>
<sequence length="427" mass="48149">MSGLGSEARFCFDMVFSIRYVVCRAKFYLKIGNYKEAFAWLSLAHIKSDKDNLRKQAQLHFLDGKALFGLFQEYHESRRSYSSASSKVDTATIAAEVERMVHSFAGSLYGLNTQEKETLKTRMAQFCECAKSVEKCVESGVKSFWKAFDQYQSIDDVLHQLKSLLEIINFSLAPIERSFFALGSNLDDDVLKSHLQRGSASGKRSGSSHFGLDESLAAIAADDDIIERTRRSVLDAQKLLRRAMNLAEQVADPACLLRTLIFCSEAWVWLERIASYKNDKMVKEAAAFWEEGVKILNAVFLRRVAFHNCPQDAMQQHYSSRFHGAFPSGHARSTGNGTFSVVPILNFSEGFILKLEHMTLQLIFIACQLQLFERVPEYVEEMLALHLDELLTTLRVSRPSTFHQTGSTKLSGNSRKCTNDLNAAKLG</sequence>